<feature type="transmembrane region" description="Helical" evidence="6">
    <location>
        <begin position="12"/>
        <end position="32"/>
    </location>
</feature>
<evidence type="ECO:0000256" key="2">
    <source>
        <dbReference type="ARBA" id="ARBA00022475"/>
    </source>
</evidence>
<organism evidence="7 8">
    <name type="scientific">Brachyspira pilosicoli P43/6/78</name>
    <dbReference type="NCBI Taxonomy" id="1042417"/>
    <lineage>
        <taxon>Bacteria</taxon>
        <taxon>Pseudomonadati</taxon>
        <taxon>Spirochaetota</taxon>
        <taxon>Spirochaetia</taxon>
        <taxon>Brachyspirales</taxon>
        <taxon>Brachyspiraceae</taxon>
        <taxon>Brachyspira</taxon>
    </lineage>
</organism>
<feature type="transmembrane region" description="Helical" evidence="6">
    <location>
        <begin position="99"/>
        <end position="117"/>
    </location>
</feature>
<evidence type="ECO:0000256" key="6">
    <source>
        <dbReference type="SAM" id="Phobius"/>
    </source>
</evidence>
<name>A0A3B6VM46_BRAPL</name>
<feature type="transmembrane region" description="Helical" evidence="6">
    <location>
        <begin position="372"/>
        <end position="396"/>
    </location>
</feature>
<keyword evidence="3 6" id="KW-0812">Transmembrane</keyword>
<sequence length="431" mass="48420">MKKIKKYIILEAIGPFIAGVLFFTFIFVIQLLPELFKLILNNGAPIWTSLEIFVYMLPFNVAITIPMSILMAGIMGYGRLSSDNEIIVMRALGFSHMRIYAPIIILGFFTFLFSLFFNNVVMTESNYRYRALFSYIINIRPSIAVGKLEFAYISDINLSIGAYYSDNNGMSNVVIYDGNSQARRIITAKSGKWKNNEANSKVITLTLYDGIVQEMPVYGFVSNDFTVFDAMDINIVRNVSKLNDHERGLREIPAWEIRKKINNTLSSSLETVTNQISNMILMAYSNSFITNLDGATNIILTNANVSLSSFSNTYVTTNYAELDRLIKTAEKESVPYFYYVEFHKFISIPAACLFMVFIGAPLGIVGKRSGRGFGFGLSVIVVVVYYILITVAEIIAGNRKVPGFVAMWFPNIVLAVIGGFLMIRSFFSKGK</sequence>
<dbReference type="AlphaFoldDB" id="A0A3B6VM46"/>
<dbReference type="PANTHER" id="PTHR33529">
    <property type="entry name" value="SLR0882 PROTEIN-RELATED"/>
    <property type="match status" value="1"/>
</dbReference>
<feature type="transmembrane region" description="Helical" evidence="6">
    <location>
        <begin position="408"/>
        <end position="427"/>
    </location>
</feature>
<evidence type="ECO:0000313" key="7">
    <source>
        <dbReference type="EMBL" id="AGA66214.1"/>
    </source>
</evidence>
<dbReference type="InterPro" id="IPR005495">
    <property type="entry name" value="LptG/LptF_permease"/>
</dbReference>
<dbReference type="GO" id="GO:0043190">
    <property type="term" value="C:ATP-binding cassette (ABC) transporter complex"/>
    <property type="evidence" value="ECO:0007669"/>
    <property type="project" value="TreeGrafter"/>
</dbReference>
<protein>
    <submittedName>
        <fullName evidence="7">Permease YjgP/YjgQ family protein</fullName>
    </submittedName>
</protein>
<gene>
    <name evidence="7" type="ORF">BPP43_04710</name>
</gene>
<dbReference type="KEGG" id="bpip:BPP43_04710"/>
<dbReference type="EMBL" id="CP002873">
    <property type="protein sequence ID" value="AGA66214.1"/>
    <property type="molecule type" value="Genomic_DNA"/>
</dbReference>
<keyword evidence="2" id="KW-1003">Cell membrane</keyword>
<feature type="transmembrane region" description="Helical" evidence="6">
    <location>
        <begin position="52"/>
        <end position="78"/>
    </location>
</feature>
<dbReference type="RefSeq" id="WP_014932814.1">
    <property type="nucleotide sequence ID" value="NC_019908.1"/>
</dbReference>
<proteinExistence type="predicted"/>
<dbReference type="Pfam" id="PF03739">
    <property type="entry name" value="LptF_LptG"/>
    <property type="match status" value="1"/>
</dbReference>
<evidence type="ECO:0000256" key="4">
    <source>
        <dbReference type="ARBA" id="ARBA00022989"/>
    </source>
</evidence>
<keyword evidence="4 6" id="KW-1133">Transmembrane helix</keyword>
<evidence type="ECO:0000313" key="8">
    <source>
        <dbReference type="Proteomes" id="UP000010793"/>
    </source>
</evidence>
<dbReference type="PANTHER" id="PTHR33529:SF6">
    <property type="entry name" value="YJGP_YJGQ FAMILY PERMEASE"/>
    <property type="match status" value="1"/>
</dbReference>
<comment type="subcellular location">
    <subcellularLocation>
        <location evidence="1">Cell membrane</location>
        <topology evidence="1">Multi-pass membrane protein</topology>
    </subcellularLocation>
</comment>
<accession>A0A3B6VM46</accession>
<feature type="transmembrane region" description="Helical" evidence="6">
    <location>
        <begin position="345"/>
        <end position="365"/>
    </location>
</feature>
<keyword evidence="5 6" id="KW-0472">Membrane</keyword>
<evidence type="ECO:0000256" key="5">
    <source>
        <dbReference type="ARBA" id="ARBA00023136"/>
    </source>
</evidence>
<dbReference type="GO" id="GO:0015920">
    <property type="term" value="P:lipopolysaccharide transport"/>
    <property type="evidence" value="ECO:0007669"/>
    <property type="project" value="TreeGrafter"/>
</dbReference>
<reference evidence="7 8" key="1">
    <citation type="journal article" date="2013" name="Genome Announc.">
        <title>Complete Genome Sequence of the Porcine Strain Brachyspira pilosicoli P43/6/78(T.).</title>
        <authorList>
            <person name="Lin C."/>
            <person name="den Bakker H.C."/>
            <person name="Suzuki H."/>
            <person name="Lefebure T."/>
            <person name="Ponnala L."/>
            <person name="Sun Q."/>
            <person name="Stanhope M.J."/>
            <person name="Wiedmann M."/>
            <person name="Duhamel G.E."/>
        </authorList>
    </citation>
    <scope>NUCLEOTIDE SEQUENCE [LARGE SCALE GENOMIC DNA]</scope>
    <source>
        <strain evidence="7 8">P43/6/78</strain>
    </source>
</reference>
<dbReference type="Proteomes" id="UP000010793">
    <property type="component" value="Chromosome"/>
</dbReference>
<evidence type="ECO:0000256" key="3">
    <source>
        <dbReference type="ARBA" id="ARBA00022692"/>
    </source>
</evidence>
<evidence type="ECO:0000256" key="1">
    <source>
        <dbReference type="ARBA" id="ARBA00004651"/>
    </source>
</evidence>
<keyword evidence="8" id="KW-1185">Reference proteome</keyword>